<proteinExistence type="predicted"/>
<dbReference type="RefSeq" id="WP_255230086.1">
    <property type="nucleotide sequence ID" value="NZ_CP090614.1"/>
</dbReference>
<protein>
    <recommendedName>
        <fullName evidence="3">GerMN domain-containing protein</fullName>
    </recommendedName>
</protein>
<evidence type="ECO:0000313" key="2">
    <source>
        <dbReference type="Proteomes" id="UP001059120"/>
    </source>
</evidence>
<name>A0ABY5G1U0_VIBPE</name>
<accession>A0ABY5G1U0</accession>
<organism evidence="1 2">
    <name type="scientific">Vibrio pelagius</name>
    <dbReference type="NCBI Taxonomy" id="28169"/>
    <lineage>
        <taxon>Bacteria</taxon>
        <taxon>Pseudomonadati</taxon>
        <taxon>Pseudomonadota</taxon>
        <taxon>Gammaproteobacteria</taxon>
        <taxon>Vibrionales</taxon>
        <taxon>Vibrionaceae</taxon>
        <taxon>Vibrio</taxon>
    </lineage>
</organism>
<dbReference type="PROSITE" id="PS51257">
    <property type="entry name" value="PROKAR_LIPOPROTEIN"/>
    <property type="match status" value="1"/>
</dbReference>
<evidence type="ECO:0000313" key="1">
    <source>
        <dbReference type="EMBL" id="UTT84099.1"/>
    </source>
</evidence>
<gene>
    <name evidence="1" type="ORF">LZI70_10455</name>
</gene>
<evidence type="ECO:0008006" key="3">
    <source>
        <dbReference type="Google" id="ProtNLM"/>
    </source>
</evidence>
<sequence>MNKTLTLLTASLIALYGCGGGGSSSGSTSNQKGPSNQADFPIKNALFAPKPSTILNYVFEADSQPDGNMSMLYSSLSADELIERLQQDPESEALQDIVNLLSNFGVDQFYQSEAVFNEDQTQPEYTFYFAGTDNALHEITDLYFMKSLPTAMLMGSSPQFLVKGSLVEDEDPNIDITSNPVSVIVDLSGEEVKLMLDSFDYDVWVETLEDTAQCRTTWSQQIGKTGARKTLNVSGQSVEAAYLTEKNTYNLVCGDMELNDSKEFESTIERWFNPTLGLIEQTEKLKSEESPLVNVKASLNKIETASL</sequence>
<dbReference type="EMBL" id="CP090614">
    <property type="protein sequence ID" value="UTT84099.1"/>
    <property type="molecule type" value="Genomic_DNA"/>
</dbReference>
<reference evidence="1" key="1">
    <citation type="submission" date="2022-01" db="EMBL/GenBank/DDBJ databases">
        <title>Alginate degradation mechanism of Vibrio pelagius WXL662.</title>
        <authorList>
            <person name="He X."/>
        </authorList>
    </citation>
    <scope>NUCLEOTIDE SEQUENCE</scope>
    <source>
        <strain evidence="1">WXL662</strain>
    </source>
</reference>
<keyword evidence="2" id="KW-1185">Reference proteome</keyword>
<dbReference type="Proteomes" id="UP001059120">
    <property type="component" value="Chromosome 1"/>
</dbReference>